<proteinExistence type="predicted"/>
<dbReference type="Proteomes" id="UP000839735">
    <property type="component" value="Unassembled WGS sequence"/>
</dbReference>
<accession>A0A3U0H275</accession>
<comment type="caution">
    <text evidence="1">The sequence shown here is derived from an EMBL/GenBank/DDBJ whole genome shotgun (WGS) entry which is preliminary data.</text>
</comment>
<dbReference type="EMBL" id="AAIBIC010000064">
    <property type="protein sequence ID" value="ECC3917424.1"/>
    <property type="molecule type" value="Genomic_DNA"/>
</dbReference>
<evidence type="ECO:0000313" key="1">
    <source>
        <dbReference type="EMBL" id="ECC3917424.1"/>
    </source>
</evidence>
<gene>
    <name evidence="1" type="ORF">CTQ69_26450</name>
</gene>
<sequence>MTLFWSLRYDERGLPLTDVVIDGKMHKLMLDTGSSTEITIFPGTFSGSVISKTGNLYEGIVSGRVM</sequence>
<reference evidence="1" key="1">
    <citation type="submission" date="2018-08" db="EMBL/GenBank/DDBJ databases">
        <authorList>
            <person name="Ashton P.M."/>
            <person name="Dallman T."/>
            <person name="Nair S."/>
            <person name="De Pinna E."/>
            <person name="Peters T."/>
            <person name="Grant K."/>
        </authorList>
    </citation>
    <scope>NUCLEOTIDE SEQUENCE [LARGE SCALE GENOMIC DNA]</scope>
    <source>
        <strain evidence="1">294779</strain>
    </source>
</reference>
<protein>
    <submittedName>
        <fullName evidence="1">Uncharacterized protein</fullName>
    </submittedName>
</protein>
<name>A0A3U0H275_SALDZ</name>
<organism evidence="1">
    <name type="scientific">Salmonella diarizonae</name>
    <dbReference type="NCBI Taxonomy" id="59204"/>
    <lineage>
        <taxon>Bacteria</taxon>
        <taxon>Pseudomonadati</taxon>
        <taxon>Pseudomonadota</taxon>
        <taxon>Gammaproteobacteria</taxon>
        <taxon>Enterobacterales</taxon>
        <taxon>Enterobacteriaceae</taxon>
        <taxon>Salmonella</taxon>
    </lineage>
</organism>
<dbReference type="AlphaFoldDB" id="A0A3U0H275"/>